<dbReference type="HOGENOM" id="CLU_1840501_0_0_2"/>
<proteinExistence type="predicted"/>
<accession>D3SYB4</accession>
<reference evidence="1 2" key="2">
    <citation type="journal article" date="2012" name="BMC Genomics">
        <title>A comparative genomics perspective on the genetic content of the alkaliphilic haloarchaeon Natrialba magadii ATCC 43099T.</title>
        <authorList>
            <person name="Siddaramappa S."/>
            <person name="Challacombe J.F."/>
            <person name="Decastro R.E."/>
            <person name="Pfeiffer F."/>
            <person name="Sastre D.E."/>
            <person name="Gimenez M.I."/>
            <person name="Paggi R.A."/>
            <person name="Detter J.C."/>
            <person name="Davenport K.W."/>
            <person name="Goodwin L.A."/>
            <person name="Kyrpides N."/>
            <person name="Tapia R."/>
            <person name="Pitluck S."/>
            <person name="Lucas S."/>
            <person name="Woyke T."/>
            <person name="Maupin-Furlow J.A."/>
        </authorList>
    </citation>
    <scope>NUCLEOTIDE SEQUENCE [LARGE SCALE GENOMIC DNA]</scope>
    <source>
        <strain evidence="2">ATCC 43099 / DSM 3394 / CCM 3739 / CIP 104546 / IAM 13178 / JCM 8861 / NBRC 102185 / NCIMB 2190 / MS3</strain>
    </source>
</reference>
<organism evidence="1 2">
    <name type="scientific">Natrialba magadii (strain ATCC 43099 / DSM 3394 / CCM 3739 / CIP 104546 / IAM 13178 / JCM 8861 / NBRC 102185 / NCIMB 2190 / MS3)</name>
    <name type="common">Natronobacterium magadii</name>
    <dbReference type="NCBI Taxonomy" id="547559"/>
    <lineage>
        <taxon>Archaea</taxon>
        <taxon>Methanobacteriati</taxon>
        <taxon>Methanobacteriota</taxon>
        <taxon>Stenosarchaea group</taxon>
        <taxon>Halobacteria</taxon>
        <taxon>Halobacteriales</taxon>
        <taxon>Natrialbaceae</taxon>
        <taxon>Natrialba</taxon>
    </lineage>
</organism>
<protein>
    <submittedName>
        <fullName evidence="1">Uncharacterized protein</fullName>
    </submittedName>
</protein>
<keyword evidence="2" id="KW-1185">Reference proteome</keyword>
<dbReference type="Proteomes" id="UP000001879">
    <property type="component" value="Chromosome"/>
</dbReference>
<dbReference type="PaxDb" id="547559-Nmag_2525"/>
<reference evidence="2" key="1">
    <citation type="submission" date="2010-02" db="EMBL/GenBank/DDBJ databases">
        <title>Complete sequence of chromosome of Natrialba magadii ATCC 43099.</title>
        <authorList>
            <consortium name="US DOE Joint Genome Institute"/>
            <person name="Lucas S."/>
            <person name="Copeland A."/>
            <person name="Lapidus A."/>
            <person name="Cheng J.-F."/>
            <person name="Bruce D."/>
            <person name="Goodwin L."/>
            <person name="Pitluck S."/>
            <person name="Davenport K."/>
            <person name="Saunders E."/>
            <person name="Detter J.C."/>
            <person name="Han C."/>
            <person name="Tapia R."/>
            <person name="Land M."/>
            <person name="Hauser L."/>
            <person name="Kyrpides N."/>
            <person name="Mikhailova N."/>
            <person name="De Castro R.E."/>
            <person name="Maupin-Furlow J.A."/>
            <person name="Woyke T."/>
        </authorList>
    </citation>
    <scope>NUCLEOTIDE SEQUENCE [LARGE SCALE GENOMIC DNA]</scope>
    <source>
        <strain evidence="2">ATCC 43099 / DSM 3394 / CCM 3739 / CIP 104546 / IAM 13178 / JCM 8861 / NBRC 102185 / NCIMB 2190 / MS3</strain>
    </source>
</reference>
<dbReference type="KEGG" id="nmg:Nmag_2525"/>
<gene>
    <name evidence="1" type="ordered locus">Nmag_2525</name>
</gene>
<evidence type="ECO:0000313" key="1">
    <source>
        <dbReference type="EMBL" id="ADD06085.1"/>
    </source>
</evidence>
<dbReference type="EMBL" id="CP001932">
    <property type="protein sequence ID" value="ADD06085.1"/>
    <property type="molecule type" value="Genomic_DNA"/>
</dbReference>
<evidence type="ECO:0000313" key="2">
    <source>
        <dbReference type="Proteomes" id="UP000001879"/>
    </source>
</evidence>
<dbReference type="eggNOG" id="arCOG09341">
    <property type="taxonomic scope" value="Archaea"/>
</dbReference>
<dbReference type="AlphaFoldDB" id="D3SYB4"/>
<name>D3SYB4_NATMM</name>
<sequence length="169" mass="18480">MESVTGGNPEDNGYVFSISNGNILYRRRLLGSLAVCSAGALAGCMDAFGRNDENDYATLQRLTLANIRDVPIVAELRIEQAETDDLVHTDTYELPAAEDGFEAVSVDCVWPDDPLRVMTRDADDENWEPLTTADRSDCLSLLAELHGGGVSYYSSTDECPIRSLECHGE</sequence>